<name>A0A5B7JRK6_PORTR</name>
<organism evidence="1 2">
    <name type="scientific">Portunus trituberculatus</name>
    <name type="common">Swimming crab</name>
    <name type="synonym">Neptunus trituberculatus</name>
    <dbReference type="NCBI Taxonomy" id="210409"/>
    <lineage>
        <taxon>Eukaryota</taxon>
        <taxon>Metazoa</taxon>
        <taxon>Ecdysozoa</taxon>
        <taxon>Arthropoda</taxon>
        <taxon>Crustacea</taxon>
        <taxon>Multicrustacea</taxon>
        <taxon>Malacostraca</taxon>
        <taxon>Eumalacostraca</taxon>
        <taxon>Eucarida</taxon>
        <taxon>Decapoda</taxon>
        <taxon>Pleocyemata</taxon>
        <taxon>Brachyura</taxon>
        <taxon>Eubrachyura</taxon>
        <taxon>Portunoidea</taxon>
        <taxon>Portunidae</taxon>
        <taxon>Portuninae</taxon>
        <taxon>Portunus</taxon>
    </lineage>
</organism>
<evidence type="ECO:0000313" key="2">
    <source>
        <dbReference type="Proteomes" id="UP000324222"/>
    </source>
</evidence>
<proteinExistence type="predicted"/>
<dbReference type="EMBL" id="VSRR010103425">
    <property type="protein sequence ID" value="MPC95757.1"/>
    <property type="molecule type" value="Genomic_DNA"/>
</dbReference>
<protein>
    <submittedName>
        <fullName evidence="1">Uncharacterized protein</fullName>
    </submittedName>
</protein>
<gene>
    <name evidence="1" type="ORF">E2C01_090983</name>
</gene>
<evidence type="ECO:0000313" key="1">
    <source>
        <dbReference type="EMBL" id="MPC95757.1"/>
    </source>
</evidence>
<sequence length="80" mass="8652">MCSSFDCGFVSRDTEGPNNPPAPHHTACPALRRTGRFPTAQLAAKVFLSRQKPAGLSSESDGTENMWLFTRIPASSTELV</sequence>
<dbReference type="AlphaFoldDB" id="A0A5B7JRK6"/>
<comment type="caution">
    <text evidence="1">The sequence shown here is derived from an EMBL/GenBank/DDBJ whole genome shotgun (WGS) entry which is preliminary data.</text>
</comment>
<reference evidence="1 2" key="1">
    <citation type="submission" date="2019-05" db="EMBL/GenBank/DDBJ databases">
        <title>Another draft genome of Portunus trituberculatus and its Hox gene families provides insights of decapod evolution.</title>
        <authorList>
            <person name="Jeong J.-H."/>
            <person name="Song I."/>
            <person name="Kim S."/>
            <person name="Choi T."/>
            <person name="Kim D."/>
            <person name="Ryu S."/>
            <person name="Kim W."/>
        </authorList>
    </citation>
    <scope>NUCLEOTIDE SEQUENCE [LARGE SCALE GENOMIC DNA]</scope>
    <source>
        <tissue evidence="1">Muscle</tissue>
    </source>
</reference>
<accession>A0A5B7JRK6</accession>
<keyword evidence="2" id="KW-1185">Reference proteome</keyword>
<dbReference type="Proteomes" id="UP000324222">
    <property type="component" value="Unassembled WGS sequence"/>
</dbReference>